<feature type="transmembrane region" description="Helical" evidence="11">
    <location>
        <begin position="253"/>
        <end position="273"/>
    </location>
</feature>
<dbReference type="Pfam" id="PF18075">
    <property type="entry name" value="FtsX_ECD"/>
    <property type="match status" value="1"/>
</dbReference>
<evidence type="ECO:0000256" key="1">
    <source>
        <dbReference type="ARBA" id="ARBA00004651"/>
    </source>
</evidence>
<feature type="transmembrane region" description="Helical" evidence="11">
    <location>
        <begin position="20"/>
        <end position="39"/>
    </location>
</feature>
<protein>
    <recommendedName>
        <fullName evidence="3 10">Cell division protein FtsX</fullName>
    </recommendedName>
</protein>
<dbReference type="InterPro" id="IPR004513">
    <property type="entry name" value="FtsX"/>
</dbReference>
<keyword evidence="4 10" id="KW-1003">Cell membrane</keyword>
<dbReference type="PANTHER" id="PTHR47755:SF1">
    <property type="entry name" value="CELL DIVISION PROTEIN FTSX"/>
    <property type="match status" value="1"/>
</dbReference>
<evidence type="ECO:0000313" key="14">
    <source>
        <dbReference type="EMBL" id="SDW66793.1"/>
    </source>
</evidence>
<dbReference type="GO" id="GO:0051301">
    <property type="term" value="P:cell division"/>
    <property type="evidence" value="ECO:0007669"/>
    <property type="project" value="UniProtKB-KW"/>
</dbReference>
<evidence type="ECO:0000256" key="9">
    <source>
        <dbReference type="ARBA" id="ARBA00023306"/>
    </source>
</evidence>
<keyword evidence="7 11" id="KW-1133">Transmembrane helix</keyword>
<reference evidence="15" key="1">
    <citation type="submission" date="2016-10" db="EMBL/GenBank/DDBJ databases">
        <authorList>
            <person name="Varghese N."/>
            <person name="Submissions S."/>
        </authorList>
    </citation>
    <scope>NUCLEOTIDE SEQUENCE [LARGE SCALE GENOMIC DNA]</scope>
    <source>
        <strain evidence="15">DSM 25030</strain>
    </source>
</reference>
<comment type="subcellular location">
    <subcellularLocation>
        <location evidence="10">Cell inner membrane</location>
    </subcellularLocation>
    <subcellularLocation>
        <location evidence="1">Cell membrane</location>
        <topology evidence="1">Multi-pass membrane protein</topology>
    </subcellularLocation>
</comment>
<proteinExistence type="inferred from homology"/>
<dbReference type="Pfam" id="PF02687">
    <property type="entry name" value="FtsX"/>
    <property type="match status" value="1"/>
</dbReference>
<evidence type="ECO:0000256" key="5">
    <source>
        <dbReference type="ARBA" id="ARBA00022618"/>
    </source>
</evidence>
<evidence type="ECO:0000259" key="12">
    <source>
        <dbReference type="Pfam" id="PF02687"/>
    </source>
</evidence>
<name>A0A1H2VEN0_9FLAO</name>
<dbReference type="InterPro" id="IPR003838">
    <property type="entry name" value="ABC3_permease_C"/>
</dbReference>
<dbReference type="Proteomes" id="UP000199592">
    <property type="component" value="Unassembled WGS sequence"/>
</dbReference>
<feature type="transmembrane region" description="Helical" evidence="11">
    <location>
        <begin position="163"/>
        <end position="186"/>
    </location>
</feature>
<comment type="function">
    <text evidence="10">Required for cell division and gliding motility.</text>
</comment>
<accession>A0A1H2VEN0</accession>
<evidence type="ECO:0000256" key="11">
    <source>
        <dbReference type="SAM" id="Phobius"/>
    </source>
</evidence>
<evidence type="ECO:0000259" key="13">
    <source>
        <dbReference type="Pfam" id="PF18075"/>
    </source>
</evidence>
<evidence type="ECO:0000256" key="4">
    <source>
        <dbReference type="ARBA" id="ARBA00022475"/>
    </source>
</evidence>
<evidence type="ECO:0000256" key="6">
    <source>
        <dbReference type="ARBA" id="ARBA00022692"/>
    </source>
</evidence>
<keyword evidence="15" id="KW-1185">Reference proteome</keyword>
<dbReference type="GO" id="GO:0005886">
    <property type="term" value="C:plasma membrane"/>
    <property type="evidence" value="ECO:0007669"/>
    <property type="project" value="UniProtKB-SubCell"/>
</dbReference>
<dbReference type="AlphaFoldDB" id="A0A1H2VEN0"/>
<dbReference type="PIRSF" id="PIRSF003097">
    <property type="entry name" value="FtsX"/>
    <property type="match status" value="1"/>
</dbReference>
<dbReference type="STRING" id="1073328.SAMN05216294_0245"/>
<dbReference type="RefSeq" id="WP_090291858.1">
    <property type="nucleotide sequence ID" value="NZ_FNKI01000001.1"/>
</dbReference>
<comment type="similarity">
    <text evidence="2 10">Belongs to the ABC-4 integral membrane protein family. FtsX subfamily.</text>
</comment>
<dbReference type="EMBL" id="FNMY01000002">
    <property type="protein sequence ID" value="SDW66793.1"/>
    <property type="molecule type" value="Genomic_DNA"/>
</dbReference>
<keyword evidence="5 10" id="KW-0132">Cell division</keyword>
<keyword evidence="8 10" id="KW-0472">Membrane</keyword>
<keyword evidence="10" id="KW-0997">Cell inner membrane</keyword>
<evidence type="ECO:0000256" key="8">
    <source>
        <dbReference type="ARBA" id="ARBA00023136"/>
    </source>
</evidence>
<dbReference type="InterPro" id="IPR040690">
    <property type="entry name" value="FtsX_ECD"/>
</dbReference>
<feature type="domain" description="FtsX extracellular" evidence="13">
    <location>
        <begin position="53"/>
        <end position="146"/>
    </location>
</feature>
<feature type="transmembrane region" description="Helical" evidence="11">
    <location>
        <begin position="221"/>
        <end position="241"/>
    </location>
</feature>
<evidence type="ECO:0000256" key="3">
    <source>
        <dbReference type="ARBA" id="ARBA00021907"/>
    </source>
</evidence>
<keyword evidence="9 10" id="KW-0131">Cell cycle</keyword>
<keyword evidence="6 11" id="KW-0812">Transmembrane</keyword>
<evidence type="ECO:0000256" key="7">
    <source>
        <dbReference type="ARBA" id="ARBA00022989"/>
    </source>
</evidence>
<dbReference type="OrthoDB" id="9813411at2"/>
<evidence type="ECO:0000256" key="10">
    <source>
        <dbReference type="PIRNR" id="PIRNR003097"/>
    </source>
</evidence>
<evidence type="ECO:0000256" key="2">
    <source>
        <dbReference type="ARBA" id="ARBA00007379"/>
    </source>
</evidence>
<feature type="domain" description="ABC3 transporter permease C-terminal" evidence="12">
    <location>
        <begin position="169"/>
        <end position="275"/>
    </location>
</feature>
<organism evidence="14 15">
    <name type="scientific">Flagellimonas zhangzhouensis</name>
    <dbReference type="NCBI Taxonomy" id="1073328"/>
    <lineage>
        <taxon>Bacteria</taxon>
        <taxon>Pseudomonadati</taxon>
        <taxon>Bacteroidota</taxon>
        <taxon>Flavobacteriia</taxon>
        <taxon>Flavobacteriales</taxon>
        <taxon>Flavobacteriaceae</taxon>
        <taxon>Flagellimonas</taxon>
    </lineage>
</organism>
<dbReference type="Gene3D" id="3.30.70.3040">
    <property type="match status" value="1"/>
</dbReference>
<dbReference type="PANTHER" id="PTHR47755">
    <property type="entry name" value="CELL DIVISION PROTEIN FTSX"/>
    <property type="match status" value="1"/>
</dbReference>
<evidence type="ECO:0000313" key="15">
    <source>
        <dbReference type="Proteomes" id="UP000199592"/>
    </source>
</evidence>
<sequence length="292" mass="32990">MSQYIERYQRRKLISSYFSVALSIALVLFLLGVLGLLVLNTKKLGDHFKEQITISVFLKDNAKLVEIDQLQKSLALAEYTKSADYISKEDAAEQYSEDIGENFVEFLGYNPLKNAIDVHLKADFVSPEQIDTIAADIASKTYVDEVSYDKPLISLLNNNARKISLWILVASAVFMAIAVLLINSSIRLSIYSKRFIIKTMQMVGATKTFIRRPFIWTNIKLGMLGAVVALIGLGILVYYIDKNFPELNLIQDYIVLIVLFAGIFGLGVVISWASTHFATQRFLNLRTDDLYY</sequence>
<gene>
    <name evidence="14" type="ORF">SAMN04487892_2048</name>
</gene>